<dbReference type="OrthoDB" id="9795306at2"/>
<dbReference type="Pfam" id="PF00903">
    <property type="entry name" value="Glyoxalase"/>
    <property type="match status" value="1"/>
</dbReference>
<reference evidence="2 3" key="1">
    <citation type="submission" date="2018-07" db="EMBL/GenBank/DDBJ databases">
        <title>Genomic Encyclopedia of Type Strains, Phase III (KMG-III): the genomes of soil and plant-associated and newly described type strains.</title>
        <authorList>
            <person name="Whitman W."/>
        </authorList>
    </citation>
    <scope>NUCLEOTIDE SEQUENCE [LARGE SCALE GENOMIC DNA]</scope>
    <source>
        <strain evidence="2 3">CECT 7287</strain>
    </source>
</reference>
<dbReference type="EMBL" id="QRDZ01000010">
    <property type="protein sequence ID" value="RED76901.1"/>
    <property type="molecule type" value="Genomic_DNA"/>
</dbReference>
<dbReference type="CDD" id="cd07246">
    <property type="entry name" value="VOC_like"/>
    <property type="match status" value="1"/>
</dbReference>
<dbReference type="RefSeq" id="WP_116061369.1">
    <property type="nucleotide sequence ID" value="NZ_QRDZ01000010.1"/>
</dbReference>
<accession>A0A3D9JRY9</accession>
<dbReference type="InterPro" id="IPR037523">
    <property type="entry name" value="VOC_core"/>
</dbReference>
<evidence type="ECO:0000313" key="2">
    <source>
        <dbReference type="EMBL" id="RED76901.1"/>
    </source>
</evidence>
<proteinExistence type="predicted"/>
<organism evidence="2 3">
    <name type="scientific">Cohnella phaseoli</name>
    <dbReference type="NCBI Taxonomy" id="456490"/>
    <lineage>
        <taxon>Bacteria</taxon>
        <taxon>Bacillati</taxon>
        <taxon>Bacillota</taxon>
        <taxon>Bacilli</taxon>
        <taxon>Bacillales</taxon>
        <taxon>Paenibacillaceae</taxon>
        <taxon>Cohnella</taxon>
    </lineage>
</organism>
<name>A0A3D9JRY9_9BACL</name>
<dbReference type="InterPro" id="IPR029068">
    <property type="entry name" value="Glyas_Bleomycin-R_OHBP_Dase"/>
</dbReference>
<dbReference type="PANTHER" id="PTHR34109">
    <property type="entry name" value="BNAUNNG04460D PROTEIN-RELATED"/>
    <property type="match status" value="1"/>
</dbReference>
<evidence type="ECO:0000313" key="3">
    <source>
        <dbReference type="Proteomes" id="UP000256977"/>
    </source>
</evidence>
<dbReference type="PANTHER" id="PTHR34109:SF1">
    <property type="entry name" value="VOC DOMAIN-CONTAINING PROTEIN"/>
    <property type="match status" value="1"/>
</dbReference>
<feature type="domain" description="VOC" evidence="1">
    <location>
        <begin position="9"/>
        <end position="127"/>
    </location>
</feature>
<dbReference type="InterPro" id="IPR004360">
    <property type="entry name" value="Glyas_Fos-R_dOase_dom"/>
</dbReference>
<protein>
    <submittedName>
        <fullName evidence="2">Putative glyoxalase superfamily protein PhnB</fullName>
    </submittedName>
</protein>
<dbReference type="AlphaFoldDB" id="A0A3D9JRY9"/>
<gene>
    <name evidence="2" type="ORF">DFP98_110122</name>
</gene>
<sequence length="130" mass="14586">MTTTYRPQGYSTVTPYFIVAGADRFIEFLKNCFDAEELEKHTRPDGSIQHAALRIGDSIIEIGGGTNKDFPPMKSAIHLFVEDADEVYNRALQAGARSLYEPQDHDYGERSGGVEDPFGNHWYIATNISR</sequence>
<dbReference type="Gene3D" id="3.30.720.110">
    <property type="match status" value="1"/>
</dbReference>
<evidence type="ECO:0000259" key="1">
    <source>
        <dbReference type="PROSITE" id="PS51819"/>
    </source>
</evidence>
<dbReference type="Gene3D" id="3.30.720.120">
    <property type="match status" value="1"/>
</dbReference>
<dbReference type="PROSITE" id="PS51819">
    <property type="entry name" value="VOC"/>
    <property type="match status" value="1"/>
</dbReference>
<dbReference type="SUPFAM" id="SSF54593">
    <property type="entry name" value="Glyoxalase/Bleomycin resistance protein/Dihydroxybiphenyl dioxygenase"/>
    <property type="match status" value="1"/>
</dbReference>
<comment type="caution">
    <text evidence="2">The sequence shown here is derived from an EMBL/GenBank/DDBJ whole genome shotgun (WGS) entry which is preliminary data.</text>
</comment>
<keyword evidence="3" id="KW-1185">Reference proteome</keyword>
<dbReference type="Proteomes" id="UP000256977">
    <property type="component" value="Unassembled WGS sequence"/>
</dbReference>